<organism evidence="5 6">
    <name type="scientific">Candidatus Nitrosoglobus terrae</name>
    <dbReference type="NCBI Taxonomy" id="1630141"/>
    <lineage>
        <taxon>Bacteria</taxon>
        <taxon>Pseudomonadati</taxon>
        <taxon>Pseudomonadota</taxon>
        <taxon>Gammaproteobacteria</taxon>
        <taxon>Chromatiales</taxon>
        <taxon>Chromatiaceae</taxon>
        <taxon>Candidatus Nitrosoglobus</taxon>
    </lineage>
</organism>
<name>A0A1Q2SK40_9GAMM</name>
<keyword evidence="2" id="KW-0132">Cell division</keyword>
<keyword evidence="4" id="KW-0131">Cell cycle</keyword>
<dbReference type="InterPro" id="IPR036388">
    <property type="entry name" value="WH-like_DNA-bd_sf"/>
</dbReference>
<dbReference type="InterPro" id="IPR036390">
    <property type="entry name" value="WH_DNA-bd_sf"/>
</dbReference>
<dbReference type="PANTHER" id="PTHR34298">
    <property type="entry name" value="SEGREGATION AND CONDENSATION PROTEIN B"/>
    <property type="match status" value="1"/>
</dbReference>
<dbReference type="Pfam" id="PF04079">
    <property type="entry name" value="SMC_ScpB"/>
    <property type="match status" value="1"/>
</dbReference>
<accession>A0A1Q2SK40</accession>
<evidence type="ECO:0000313" key="6">
    <source>
        <dbReference type="Proteomes" id="UP000243679"/>
    </source>
</evidence>
<dbReference type="KEGG" id="ntt:TAO_0119"/>
<dbReference type="PIRSF" id="PIRSF019345">
    <property type="entry name" value="ScpB"/>
    <property type="match status" value="1"/>
</dbReference>
<dbReference type="InterPro" id="IPR005234">
    <property type="entry name" value="ScpB_csome_segregation"/>
</dbReference>
<proteinExistence type="predicted"/>
<sequence length="205" mass="23584">MNDLCSLKNIIEAALLAADRPLSIDEIWALFDEEARPSHNQIQNIIKELIDDWGIRAIELKEVHSGYRFQVRQEIAPWISRLWEEKPSRYSRAFLETLALIAYRQPITRAEVEEIRGVSVSSGIIRTLQEREWVRTVGHRETPGRPALYGTTRKFLDQFNLKSLNELPSLAELKILTDPKIGFKTSMGFIVDATEEAYQKEITSS</sequence>
<evidence type="ECO:0000313" key="5">
    <source>
        <dbReference type="EMBL" id="BAW79489.1"/>
    </source>
</evidence>
<evidence type="ECO:0000256" key="1">
    <source>
        <dbReference type="ARBA" id="ARBA00022490"/>
    </source>
</evidence>
<gene>
    <name evidence="5" type="ORF">TAO_0119</name>
</gene>
<dbReference type="Gene3D" id="1.10.10.10">
    <property type="entry name" value="Winged helix-like DNA-binding domain superfamily/Winged helix DNA-binding domain"/>
    <property type="match status" value="2"/>
</dbReference>
<dbReference type="GO" id="GO:0051301">
    <property type="term" value="P:cell division"/>
    <property type="evidence" value="ECO:0007669"/>
    <property type="project" value="UniProtKB-KW"/>
</dbReference>
<evidence type="ECO:0000256" key="3">
    <source>
        <dbReference type="ARBA" id="ARBA00022829"/>
    </source>
</evidence>
<dbReference type="Proteomes" id="UP000243679">
    <property type="component" value="Chromosome"/>
</dbReference>
<dbReference type="AlphaFoldDB" id="A0A1Q2SK40"/>
<dbReference type="EMBL" id="AP014836">
    <property type="protein sequence ID" value="BAW79489.1"/>
    <property type="molecule type" value="Genomic_DNA"/>
</dbReference>
<dbReference type="RefSeq" id="WP_096526150.1">
    <property type="nucleotide sequence ID" value="NZ_AP014836.1"/>
</dbReference>
<reference evidence="5 6" key="1">
    <citation type="journal article" date="2017" name="ISME J.">
        <title>An acid-tolerant ammonia-oxidizing ?-proteobacterium from soil.</title>
        <authorList>
            <person name="Hayatsu M."/>
            <person name="Tago K."/>
            <person name="Uchiyama I."/>
            <person name="Toyoda A."/>
            <person name="Wang Y."/>
            <person name="Shimomura Y."/>
            <person name="Okubo T."/>
            <person name="Kurisu F."/>
            <person name="Hirono Y."/>
            <person name="Nonaka K."/>
            <person name="Akiyama H."/>
            <person name="Itoh T."/>
            <person name="Takami H."/>
        </authorList>
    </citation>
    <scope>NUCLEOTIDE SEQUENCE [LARGE SCALE GENOMIC DNA]</scope>
    <source>
        <strain evidence="5 6">TAO100</strain>
    </source>
</reference>
<keyword evidence="3" id="KW-0159">Chromosome partition</keyword>
<dbReference type="GO" id="GO:0051304">
    <property type="term" value="P:chromosome separation"/>
    <property type="evidence" value="ECO:0007669"/>
    <property type="project" value="InterPro"/>
</dbReference>
<protein>
    <submittedName>
        <fullName evidence="5">Segregation and condensation protein B</fullName>
    </submittedName>
</protein>
<dbReference type="NCBIfam" id="TIGR00281">
    <property type="entry name" value="SMC-Scp complex subunit ScpB"/>
    <property type="match status" value="1"/>
</dbReference>
<evidence type="ECO:0000256" key="2">
    <source>
        <dbReference type="ARBA" id="ARBA00022618"/>
    </source>
</evidence>
<dbReference type="SUPFAM" id="SSF46785">
    <property type="entry name" value="Winged helix' DNA-binding domain"/>
    <property type="match status" value="2"/>
</dbReference>
<evidence type="ECO:0000256" key="4">
    <source>
        <dbReference type="ARBA" id="ARBA00023306"/>
    </source>
</evidence>
<dbReference type="OrthoDB" id="9806226at2"/>
<keyword evidence="6" id="KW-1185">Reference proteome</keyword>
<keyword evidence="1" id="KW-0963">Cytoplasm</keyword>
<dbReference type="PANTHER" id="PTHR34298:SF2">
    <property type="entry name" value="SEGREGATION AND CONDENSATION PROTEIN B"/>
    <property type="match status" value="1"/>
</dbReference>